<dbReference type="PANTHER" id="PTHR12788">
    <property type="entry name" value="PROTEIN-TYROSINE SULFOTRANSFERASE 2"/>
    <property type="match status" value="1"/>
</dbReference>
<dbReference type="AlphaFoldDB" id="A0A5C8ZMD4"/>
<dbReference type="Gene3D" id="3.40.50.300">
    <property type="entry name" value="P-loop containing nucleotide triphosphate hydrolases"/>
    <property type="match status" value="1"/>
</dbReference>
<dbReference type="GO" id="GO:0008476">
    <property type="term" value="F:protein-tyrosine sulfotransferase activity"/>
    <property type="evidence" value="ECO:0007669"/>
    <property type="project" value="InterPro"/>
</dbReference>
<dbReference type="SUPFAM" id="SSF52540">
    <property type="entry name" value="P-loop containing nucleoside triphosphate hydrolases"/>
    <property type="match status" value="1"/>
</dbReference>
<proteinExistence type="predicted"/>
<evidence type="ECO:0000313" key="2">
    <source>
        <dbReference type="EMBL" id="TXS89633.1"/>
    </source>
</evidence>
<keyword evidence="1 2" id="KW-0808">Transferase</keyword>
<name>A0A5C8ZMD4_9GAMM</name>
<protein>
    <submittedName>
        <fullName evidence="2">Sulfotransferase</fullName>
    </submittedName>
</protein>
<reference evidence="2 3" key="1">
    <citation type="submission" date="2019-08" db="EMBL/GenBank/DDBJ databases">
        <title>Parahaliea maris sp. nov., isolated from the surface seawater.</title>
        <authorList>
            <person name="Liu Y."/>
        </authorList>
    </citation>
    <scope>NUCLEOTIDE SEQUENCE [LARGE SCALE GENOMIC DNA]</scope>
    <source>
        <strain evidence="2 3">S2-26</strain>
    </source>
</reference>
<sequence>MSTTLFAHHEFAFIAGVHRSGTSLVHELLRAHPEISGFKDTPAYMEDEGQFLQSVYPRGEVFGGPGRFAFSPDSHMTEEHPLTTRENAQTLFSQWSQYWDLRCPVLIEKSPPNIVRTRFLQALFPNTRFIVILRHPVAVAYATQKWSHTSILSIIDHTLTAYEQFLRDRPALRQSLLIHYEDFVLAPQKLLDEMLDFLGLPSIPLDRPVQQDVNARYFEQWQSDRRKFWKPVPRRLPKALEPRARALGYSLESLERVEPG</sequence>
<organism evidence="2 3">
    <name type="scientific">Parahaliea aestuarii</name>
    <dbReference type="NCBI Taxonomy" id="1852021"/>
    <lineage>
        <taxon>Bacteria</taxon>
        <taxon>Pseudomonadati</taxon>
        <taxon>Pseudomonadota</taxon>
        <taxon>Gammaproteobacteria</taxon>
        <taxon>Cellvibrionales</taxon>
        <taxon>Halieaceae</taxon>
        <taxon>Parahaliea</taxon>
    </lineage>
</organism>
<dbReference type="Proteomes" id="UP000321933">
    <property type="component" value="Unassembled WGS sequence"/>
</dbReference>
<dbReference type="RefSeq" id="WP_148065491.1">
    <property type="nucleotide sequence ID" value="NZ_VRYZ01000008.1"/>
</dbReference>
<accession>A0A5C8ZMD4</accession>
<dbReference type="InterPro" id="IPR026634">
    <property type="entry name" value="TPST-like"/>
</dbReference>
<dbReference type="PANTHER" id="PTHR12788:SF10">
    <property type="entry name" value="PROTEIN-TYROSINE SULFOTRANSFERASE"/>
    <property type="match status" value="1"/>
</dbReference>
<dbReference type="OrthoDB" id="9815894at2"/>
<keyword evidence="3" id="KW-1185">Reference proteome</keyword>
<dbReference type="EMBL" id="VRYZ01000008">
    <property type="protein sequence ID" value="TXS89633.1"/>
    <property type="molecule type" value="Genomic_DNA"/>
</dbReference>
<evidence type="ECO:0000256" key="1">
    <source>
        <dbReference type="ARBA" id="ARBA00022679"/>
    </source>
</evidence>
<comment type="caution">
    <text evidence="2">The sequence shown here is derived from an EMBL/GenBank/DDBJ whole genome shotgun (WGS) entry which is preliminary data.</text>
</comment>
<gene>
    <name evidence="2" type="ORF">FVW59_16580</name>
</gene>
<dbReference type="InterPro" id="IPR027417">
    <property type="entry name" value="P-loop_NTPase"/>
</dbReference>
<dbReference type="Pfam" id="PF13469">
    <property type="entry name" value="Sulfotransfer_3"/>
    <property type="match status" value="1"/>
</dbReference>
<evidence type="ECO:0000313" key="3">
    <source>
        <dbReference type="Proteomes" id="UP000321933"/>
    </source>
</evidence>